<accession>A0A5J9W0X7</accession>
<protein>
    <submittedName>
        <fullName evidence="1">Uncharacterized protein</fullName>
    </submittedName>
</protein>
<name>A0A5J9W0X7_9POAL</name>
<dbReference type="SUPFAM" id="SSF48264">
    <property type="entry name" value="Cytochrome P450"/>
    <property type="match status" value="1"/>
</dbReference>
<keyword evidence="2" id="KW-1185">Reference proteome</keyword>
<dbReference type="Gramene" id="TVU41546">
    <property type="protein sequence ID" value="TVU41546"/>
    <property type="gene ID" value="EJB05_15074"/>
</dbReference>
<dbReference type="GO" id="GO:0004497">
    <property type="term" value="F:monooxygenase activity"/>
    <property type="evidence" value="ECO:0007669"/>
    <property type="project" value="InterPro"/>
</dbReference>
<organism evidence="1 2">
    <name type="scientific">Eragrostis curvula</name>
    <name type="common">weeping love grass</name>
    <dbReference type="NCBI Taxonomy" id="38414"/>
    <lineage>
        <taxon>Eukaryota</taxon>
        <taxon>Viridiplantae</taxon>
        <taxon>Streptophyta</taxon>
        <taxon>Embryophyta</taxon>
        <taxon>Tracheophyta</taxon>
        <taxon>Spermatophyta</taxon>
        <taxon>Magnoliopsida</taxon>
        <taxon>Liliopsida</taxon>
        <taxon>Poales</taxon>
        <taxon>Poaceae</taxon>
        <taxon>PACMAD clade</taxon>
        <taxon>Chloridoideae</taxon>
        <taxon>Eragrostideae</taxon>
        <taxon>Eragrostidinae</taxon>
        <taxon>Eragrostis</taxon>
    </lineage>
</organism>
<dbReference type="InterPro" id="IPR036396">
    <property type="entry name" value="Cyt_P450_sf"/>
</dbReference>
<feature type="non-terminal residue" evidence="1">
    <location>
        <position position="1"/>
    </location>
</feature>
<reference evidence="1 2" key="1">
    <citation type="journal article" date="2019" name="Sci. Rep.">
        <title>A high-quality genome of Eragrostis curvula grass provides insights into Poaceae evolution and supports new strategies to enhance forage quality.</title>
        <authorList>
            <person name="Carballo J."/>
            <person name="Santos B.A.C.M."/>
            <person name="Zappacosta D."/>
            <person name="Garbus I."/>
            <person name="Selva J.P."/>
            <person name="Gallo C.A."/>
            <person name="Diaz A."/>
            <person name="Albertini E."/>
            <person name="Caccamo M."/>
            <person name="Echenique V."/>
        </authorList>
    </citation>
    <scope>NUCLEOTIDE SEQUENCE [LARGE SCALE GENOMIC DNA]</scope>
    <source>
        <strain evidence="2">cv. Victoria</strain>
        <tissue evidence="1">Leaf</tissue>
    </source>
</reference>
<proteinExistence type="predicted"/>
<sequence length="67" mass="7236">MALWSDSDDVSSSRLRFGIAICIPAVHEPRAGHPESAVPGLEPVVKEAMRLHPVAPLLVPRLSRKAT</sequence>
<evidence type="ECO:0000313" key="2">
    <source>
        <dbReference type="Proteomes" id="UP000324897"/>
    </source>
</evidence>
<dbReference type="AlphaFoldDB" id="A0A5J9W0X7"/>
<dbReference type="EMBL" id="RWGY01000007">
    <property type="protein sequence ID" value="TVU41546.1"/>
    <property type="molecule type" value="Genomic_DNA"/>
</dbReference>
<dbReference type="GO" id="GO:0016705">
    <property type="term" value="F:oxidoreductase activity, acting on paired donors, with incorporation or reduction of molecular oxygen"/>
    <property type="evidence" value="ECO:0007669"/>
    <property type="project" value="InterPro"/>
</dbReference>
<dbReference type="OrthoDB" id="442633at2759"/>
<dbReference type="GO" id="GO:0005506">
    <property type="term" value="F:iron ion binding"/>
    <property type="evidence" value="ECO:0007669"/>
    <property type="project" value="InterPro"/>
</dbReference>
<comment type="caution">
    <text evidence="1">The sequence shown here is derived from an EMBL/GenBank/DDBJ whole genome shotgun (WGS) entry which is preliminary data.</text>
</comment>
<dbReference type="Proteomes" id="UP000324897">
    <property type="component" value="Chromosome 4"/>
</dbReference>
<gene>
    <name evidence="1" type="ORF">EJB05_15074</name>
</gene>
<evidence type="ECO:0000313" key="1">
    <source>
        <dbReference type="EMBL" id="TVU41546.1"/>
    </source>
</evidence>
<dbReference type="GO" id="GO:0020037">
    <property type="term" value="F:heme binding"/>
    <property type="evidence" value="ECO:0007669"/>
    <property type="project" value="InterPro"/>
</dbReference>